<evidence type="ECO:0000313" key="1">
    <source>
        <dbReference type="EMBL" id="GJS60309.1"/>
    </source>
</evidence>
<reference evidence="1" key="1">
    <citation type="journal article" date="2022" name="Int. J. Mol. Sci.">
        <title>Draft Genome of Tanacetum Coccineum: Genomic Comparison of Closely Related Tanacetum-Family Plants.</title>
        <authorList>
            <person name="Yamashiro T."/>
            <person name="Shiraishi A."/>
            <person name="Nakayama K."/>
            <person name="Satake H."/>
        </authorList>
    </citation>
    <scope>NUCLEOTIDE SEQUENCE</scope>
</reference>
<dbReference type="Proteomes" id="UP001151760">
    <property type="component" value="Unassembled WGS sequence"/>
</dbReference>
<organism evidence="1 2">
    <name type="scientific">Tanacetum coccineum</name>
    <dbReference type="NCBI Taxonomy" id="301880"/>
    <lineage>
        <taxon>Eukaryota</taxon>
        <taxon>Viridiplantae</taxon>
        <taxon>Streptophyta</taxon>
        <taxon>Embryophyta</taxon>
        <taxon>Tracheophyta</taxon>
        <taxon>Spermatophyta</taxon>
        <taxon>Magnoliopsida</taxon>
        <taxon>eudicotyledons</taxon>
        <taxon>Gunneridae</taxon>
        <taxon>Pentapetalae</taxon>
        <taxon>asterids</taxon>
        <taxon>campanulids</taxon>
        <taxon>Asterales</taxon>
        <taxon>Asteraceae</taxon>
        <taxon>Asteroideae</taxon>
        <taxon>Anthemideae</taxon>
        <taxon>Anthemidinae</taxon>
        <taxon>Tanacetum</taxon>
    </lineage>
</organism>
<accession>A0ABQ4X555</accession>
<protein>
    <submittedName>
        <fullName evidence="1">Uncharacterized protein</fullName>
    </submittedName>
</protein>
<name>A0ABQ4X555_9ASTR</name>
<reference evidence="1" key="2">
    <citation type="submission" date="2022-01" db="EMBL/GenBank/DDBJ databases">
        <authorList>
            <person name="Yamashiro T."/>
            <person name="Shiraishi A."/>
            <person name="Satake H."/>
            <person name="Nakayama K."/>
        </authorList>
    </citation>
    <scope>NUCLEOTIDE SEQUENCE</scope>
</reference>
<sequence length="133" mass="16059">MLGATTYLMMIMMQFKQIKNSVIIQDRWKDDDDDIRDLDDYLIPNDASYYVDEEEERFKERKSKLLRIPYEKPPTFKSEKFEVINYSLGPNEEYAAIKEYECDIWVLTKENVSQVYQEIFQKKDEGWSLTRTK</sequence>
<gene>
    <name evidence="1" type="ORF">Tco_0655093</name>
</gene>
<keyword evidence="2" id="KW-1185">Reference proteome</keyword>
<comment type="caution">
    <text evidence="1">The sequence shown here is derived from an EMBL/GenBank/DDBJ whole genome shotgun (WGS) entry which is preliminary data.</text>
</comment>
<proteinExistence type="predicted"/>
<dbReference type="EMBL" id="BQNB010009212">
    <property type="protein sequence ID" value="GJS60309.1"/>
    <property type="molecule type" value="Genomic_DNA"/>
</dbReference>
<evidence type="ECO:0000313" key="2">
    <source>
        <dbReference type="Proteomes" id="UP001151760"/>
    </source>
</evidence>